<dbReference type="AlphaFoldDB" id="A3MXW5"/>
<dbReference type="PROSITE" id="PS00491">
    <property type="entry name" value="PROLINE_PEPTIDASE"/>
    <property type="match status" value="1"/>
</dbReference>
<keyword evidence="1 3" id="KW-0479">Metal-binding</keyword>
<dbReference type="Pfam" id="PF00557">
    <property type="entry name" value="Peptidase_M24"/>
    <property type="match status" value="1"/>
</dbReference>
<accession>A3MXW5</accession>
<dbReference type="STRING" id="410359.Pcal_2067"/>
<reference evidence="6" key="1">
    <citation type="submission" date="2007-02" db="EMBL/GenBank/DDBJ databases">
        <title>Complete sequence of Pyrobaculum calidifontis JCM 11548.</title>
        <authorList>
            <consortium name="US DOE Joint Genome Institute"/>
            <person name="Copeland A."/>
            <person name="Lucas S."/>
            <person name="Lapidus A."/>
            <person name="Barry K."/>
            <person name="Glavina del Rio T."/>
            <person name="Dalin E."/>
            <person name="Tice H."/>
            <person name="Pitluck S."/>
            <person name="Chain P."/>
            <person name="Malfatti S."/>
            <person name="Shin M."/>
            <person name="Vergez L."/>
            <person name="Schmutz J."/>
            <person name="Larimer F."/>
            <person name="Land M."/>
            <person name="Hauser L."/>
            <person name="Kyrpides N."/>
            <person name="Mikhailova N."/>
            <person name="Cozen A.E."/>
            <person name="Fitz-Gibbon S.T."/>
            <person name="House C.H."/>
            <person name="Saltikov C."/>
            <person name="Lowe T.M."/>
            <person name="Richardson P."/>
        </authorList>
    </citation>
    <scope>NUCLEOTIDE SEQUENCE [LARGE SCALE GENOMIC DNA]</scope>
    <source>
        <strain evidence="6">JCM 11548</strain>
    </source>
</reference>
<dbReference type="CDD" id="cd01092">
    <property type="entry name" value="APP-like"/>
    <property type="match status" value="1"/>
</dbReference>
<comment type="similarity">
    <text evidence="3">Belongs to the peptidase M24B family.</text>
</comment>
<sequence length="345" mass="37766">MRNLKKLAKAFSERFDYLVLTKSPNLAYAVGMPDALGLVLELSTGRATLYVSRLDYARAKATAPVDKIVALASTELPPRRPGEELEIASSFLDVAKRLQGRVASDSKELGVDVSTELLDLRSVKEEWELELMREALKITERAFLRLGEMRLVGLRERDVAALVYKWFMEEGADGVAFDPIVASGPNGAFPHYRFGDRKITQGDLVVVDIGAKKDVYCSDMTRTLLMGNPGPVLKDAVYAVYEAVKAAEKAVREGAPAADVDKAARDVLGEYGFANYFIHSTGHGVGVEVHEPPRLYATSKEVLKRGQVITIEPGVYIDGVGGVRIEDMVYVAEGGVVLNRVPHLL</sequence>
<evidence type="ECO:0000256" key="2">
    <source>
        <dbReference type="ARBA" id="ARBA00022801"/>
    </source>
</evidence>
<dbReference type="OrthoDB" id="1346at2157"/>
<dbReference type="RefSeq" id="WP_011850740.1">
    <property type="nucleotide sequence ID" value="NC_009073.1"/>
</dbReference>
<dbReference type="InterPro" id="IPR001131">
    <property type="entry name" value="Peptidase_M24B_aminopep-P_CS"/>
</dbReference>
<feature type="domain" description="Creatinase N-terminal" evidence="5">
    <location>
        <begin position="9"/>
        <end position="106"/>
    </location>
</feature>
<keyword evidence="2" id="KW-0378">Hydrolase</keyword>
<dbReference type="InterPro" id="IPR000587">
    <property type="entry name" value="Creatinase_N"/>
</dbReference>
<evidence type="ECO:0000256" key="3">
    <source>
        <dbReference type="RuleBase" id="RU000590"/>
    </source>
</evidence>
<dbReference type="Gene3D" id="3.90.230.10">
    <property type="entry name" value="Creatinase/methionine aminopeptidase superfamily"/>
    <property type="match status" value="1"/>
</dbReference>
<dbReference type="GO" id="GO:0016787">
    <property type="term" value="F:hydrolase activity"/>
    <property type="evidence" value="ECO:0007669"/>
    <property type="project" value="UniProtKB-KW"/>
</dbReference>
<dbReference type="Proteomes" id="UP000001431">
    <property type="component" value="Chromosome"/>
</dbReference>
<organism evidence="6 7">
    <name type="scientific">Pyrobaculum calidifontis (strain DSM 21063 / JCM 11548 / VA1)</name>
    <dbReference type="NCBI Taxonomy" id="410359"/>
    <lineage>
        <taxon>Archaea</taxon>
        <taxon>Thermoproteota</taxon>
        <taxon>Thermoprotei</taxon>
        <taxon>Thermoproteales</taxon>
        <taxon>Thermoproteaceae</taxon>
        <taxon>Pyrobaculum</taxon>
    </lineage>
</organism>
<evidence type="ECO:0000259" key="4">
    <source>
        <dbReference type="Pfam" id="PF00557"/>
    </source>
</evidence>
<evidence type="ECO:0000259" key="5">
    <source>
        <dbReference type="Pfam" id="PF01321"/>
    </source>
</evidence>
<proteinExistence type="inferred from homology"/>
<evidence type="ECO:0000256" key="1">
    <source>
        <dbReference type="ARBA" id="ARBA00022723"/>
    </source>
</evidence>
<dbReference type="GO" id="GO:0046872">
    <property type="term" value="F:metal ion binding"/>
    <property type="evidence" value="ECO:0007669"/>
    <property type="project" value="UniProtKB-KW"/>
</dbReference>
<keyword evidence="7" id="KW-1185">Reference proteome</keyword>
<dbReference type="KEGG" id="pcl:Pcal_2067"/>
<name>A3MXW5_PYRCJ</name>
<dbReference type="PANTHER" id="PTHR46112:SF2">
    <property type="entry name" value="XAA-PRO AMINOPEPTIDASE P-RELATED"/>
    <property type="match status" value="1"/>
</dbReference>
<evidence type="ECO:0000313" key="6">
    <source>
        <dbReference type="EMBL" id="ABO09482.1"/>
    </source>
</evidence>
<dbReference type="EMBL" id="CP000561">
    <property type="protein sequence ID" value="ABO09482.1"/>
    <property type="molecule type" value="Genomic_DNA"/>
</dbReference>
<dbReference type="SUPFAM" id="SSF55920">
    <property type="entry name" value="Creatinase/aminopeptidase"/>
    <property type="match status" value="1"/>
</dbReference>
<gene>
    <name evidence="6" type="ordered locus">Pcal_2067</name>
</gene>
<protein>
    <submittedName>
        <fullName evidence="6">Peptidase M24</fullName>
    </submittedName>
</protein>
<dbReference type="HOGENOM" id="CLU_017266_4_2_2"/>
<dbReference type="InterPro" id="IPR000994">
    <property type="entry name" value="Pept_M24"/>
</dbReference>
<evidence type="ECO:0000313" key="7">
    <source>
        <dbReference type="Proteomes" id="UP000001431"/>
    </source>
</evidence>
<dbReference type="Pfam" id="PF01321">
    <property type="entry name" value="Creatinase_N"/>
    <property type="match status" value="1"/>
</dbReference>
<dbReference type="PANTHER" id="PTHR46112">
    <property type="entry name" value="AMINOPEPTIDASE"/>
    <property type="match status" value="1"/>
</dbReference>
<dbReference type="InterPro" id="IPR050659">
    <property type="entry name" value="Peptidase_M24B"/>
</dbReference>
<dbReference type="GeneID" id="4909946"/>
<dbReference type="eggNOG" id="arCOG01000">
    <property type="taxonomic scope" value="Archaea"/>
</dbReference>
<feature type="domain" description="Peptidase M24" evidence="4">
    <location>
        <begin position="130"/>
        <end position="333"/>
    </location>
</feature>
<dbReference type="InterPro" id="IPR036005">
    <property type="entry name" value="Creatinase/aminopeptidase-like"/>
</dbReference>